<organism evidence="3 4">
    <name type="scientific">Streptomyces thermoviolaceus subsp. thermoviolaceus</name>
    <dbReference type="NCBI Taxonomy" id="66860"/>
    <lineage>
        <taxon>Bacteria</taxon>
        <taxon>Bacillati</taxon>
        <taxon>Actinomycetota</taxon>
        <taxon>Actinomycetes</taxon>
        <taxon>Kitasatosporales</taxon>
        <taxon>Streptomycetaceae</taxon>
        <taxon>Streptomyces</taxon>
    </lineage>
</organism>
<keyword evidence="4" id="KW-1185">Reference proteome</keyword>
<dbReference type="PANTHER" id="PTHR43798">
    <property type="entry name" value="MONOACYLGLYCEROL LIPASE"/>
    <property type="match status" value="1"/>
</dbReference>
<dbReference type="PANTHER" id="PTHR43798:SF31">
    <property type="entry name" value="AB HYDROLASE SUPERFAMILY PROTEIN YCLE"/>
    <property type="match status" value="1"/>
</dbReference>
<dbReference type="SUPFAM" id="SSF53474">
    <property type="entry name" value="alpha/beta-Hydrolases"/>
    <property type="match status" value="1"/>
</dbReference>
<dbReference type="InterPro" id="IPR029058">
    <property type="entry name" value="AB_hydrolase_fold"/>
</dbReference>
<dbReference type="PRINTS" id="PR00412">
    <property type="entry name" value="EPOXHYDRLASE"/>
</dbReference>
<evidence type="ECO:0000313" key="3">
    <source>
        <dbReference type="EMBL" id="NJP17340.1"/>
    </source>
</evidence>
<dbReference type="InterPro" id="IPR000073">
    <property type="entry name" value="AB_hydrolase_1"/>
</dbReference>
<evidence type="ECO:0000313" key="4">
    <source>
        <dbReference type="Proteomes" id="UP000635996"/>
    </source>
</evidence>
<dbReference type="Pfam" id="PF12697">
    <property type="entry name" value="Abhydrolase_6"/>
    <property type="match status" value="1"/>
</dbReference>
<gene>
    <name evidence="3" type="ORF">HCJ95_24465</name>
</gene>
<dbReference type="EMBL" id="JAATEL010000039">
    <property type="protein sequence ID" value="NJP17340.1"/>
    <property type="molecule type" value="Genomic_DNA"/>
</dbReference>
<dbReference type="Proteomes" id="UP000635996">
    <property type="component" value="Unassembled WGS sequence"/>
</dbReference>
<keyword evidence="1 3" id="KW-0378">Hydrolase</keyword>
<feature type="domain" description="AB hydrolase-1" evidence="2">
    <location>
        <begin position="27"/>
        <end position="255"/>
    </location>
</feature>
<reference evidence="3 4" key="1">
    <citation type="submission" date="2020-03" db="EMBL/GenBank/DDBJ databases">
        <title>WGS of actinomycetes isolated from Thailand.</title>
        <authorList>
            <person name="Thawai C."/>
        </authorList>
    </citation>
    <scope>NUCLEOTIDE SEQUENCE [LARGE SCALE GENOMIC DNA]</scope>
    <source>
        <strain evidence="3 4">NBRC 13905</strain>
    </source>
</reference>
<dbReference type="PRINTS" id="PR00111">
    <property type="entry name" value="ABHYDROLASE"/>
</dbReference>
<dbReference type="InterPro" id="IPR050266">
    <property type="entry name" value="AB_hydrolase_sf"/>
</dbReference>
<name>A0ABX0Z234_STRTL</name>
<dbReference type="RefSeq" id="WP_168132407.1">
    <property type="nucleotide sequence ID" value="NZ_BMVZ01000030.1"/>
</dbReference>
<dbReference type="InterPro" id="IPR000639">
    <property type="entry name" value="Epox_hydrolase-like"/>
</dbReference>
<dbReference type="Gene3D" id="3.40.50.1820">
    <property type="entry name" value="alpha/beta hydrolase"/>
    <property type="match status" value="1"/>
</dbReference>
<dbReference type="GO" id="GO:0016787">
    <property type="term" value="F:hydrolase activity"/>
    <property type="evidence" value="ECO:0007669"/>
    <property type="project" value="UniProtKB-KW"/>
</dbReference>
<proteinExistence type="predicted"/>
<sequence>MAWTQRTVERDGTRLVCRDWPGRGPDVLLLHGLAGHAGEWDGIARALSPRYHVVAVDQRGHGASERHPGDVSRAAYVADVVTVAARLGLHRPVLVGQSLGGHTALLTAAAHPGLVRALVCVEAGPGGDGPDVPSRIGGWLDSWPVPFPSRDAAARFFGGGAVGAGWAAGLEQRDDGWWPRFDRDVMVASLAENARRSFWQEWSGITCPTLAVWAQRGIVESREVDEMFVRQPGLRGVSVPGTGHDLHLERPDLLSRVIRDFLDEVTGTSS</sequence>
<accession>A0ABX0Z234</accession>
<evidence type="ECO:0000259" key="2">
    <source>
        <dbReference type="Pfam" id="PF12697"/>
    </source>
</evidence>
<comment type="caution">
    <text evidence="3">The sequence shown here is derived from an EMBL/GenBank/DDBJ whole genome shotgun (WGS) entry which is preliminary data.</text>
</comment>
<evidence type="ECO:0000256" key="1">
    <source>
        <dbReference type="ARBA" id="ARBA00022801"/>
    </source>
</evidence>
<protein>
    <submittedName>
        <fullName evidence="3">Alpha/beta hydrolase</fullName>
    </submittedName>
</protein>